<evidence type="ECO:0000313" key="1">
    <source>
        <dbReference type="EMBL" id="EYB08658.1"/>
    </source>
</evidence>
<proteinExistence type="predicted"/>
<organism evidence="1 2">
    <name type="scientific">Bacteroides fragilis str. 3783N1-6</name>
    <dbReference type="NCBI Taxonomy" id="1339310"/>
    <lineage>
        <taxon>Bacteria</taxon>
        <taxon>Pseudomonadati</taxon>
        <taxon>Bacteroidota</taxon>
        <taxon>Bacteroidia</taxon>
        <taxon>Bacteroidales</taxon>
        <taxon>Bacteroidaceae</taxon>
        <taxon>Bacteroides</taxon>
    </lineage>
</organism>
<sequence length="46" mass="5519">MIYEFKSNVNQGLLRKRDVIGLLKNEEMISNKIFNIFINEELDLLY</sequence>
<name>A0AB73AHK7_BACFG</name>
<reference evidence="1 2" key="1">
    <citation type="submission" date="2014-02" db="EMBL/GenBank/DDBJ databases">
        <authorList>
            <person name="Sears C."/>
            <person name="Carroll K."/>
            <person name="Sack B.R."/>
            <person name="Qadri F."/>
            <person name="Myers L.L."/>
            <person name="Chung G.-T."/>
            <person name="Escheverria P."/>
            <person name="Fraser C.M."/>
            <person name="Sadzewicz L."/>
            <person name="Shefchek K.A."/>
            <person name="Tallon L."/>
            <person name="Das S.P."/>
            <person name="Daugherty S."/>
            <person name="Mongodin E.F."/>
        </authorList>
    </citation>
    <scope>NUCLEOTIDE SEQUENCE [LARGE SCALE GENOMIC DNA]</scope>
    <source>
        <strain evidence="1 2">3783N1-6</strain>
    </source>
</reference>
<protein>
    <submittedName>
        <fullName evidence="1">Uncharacterized protein</fullName>
    </submittedName>
</protein>
<gene>
    <name evidence="1" type="ORF">M119_3357</name>
</gene>
<dbReference type="EMBL" id="JGEU01000040">
    <property type="protein sequence ID" value="EYB08658.1"/>
    <property type="molecule type" value="Genomic_DNA"/>
</dbReference>
<dbReference type="AlphaFoldDB" id="A0AB73AHK7"/>
<evidence type="ECO:0000313" key="2">
    <source>
        <dbReference type="Proteomes" id="UP000021175"/>
    </source>
</evidence>
<dbReference type="Proteomes" id="UP000021175">
    <property type="component" value="Unassembled WGS sequence"/>
</dbReference>
<accession>A0AB73AHK7</accession>
<comment type="caution">
    <text evidence="1">The sequence shown here is derived from an EMBL/GenBank/DDBJ whole genome shotgun (WGS) entry which is preliminary data.</text>
</comment>